<feature type="domain" description="Transposase IS801/IS1294" evidence="1">
    <location>
        <begin position="142"/>
        <end position="312"/>
    </location>
</feature>
<reference evidence="3" key="1">
    <citation type="submission" date="2023-06" db="EMBL/GenBank/DDBJ databases">
        <title>Genomic of Parafulvivirga corallium.</title>
        <authorList>
            <person name="Wang G."/>
        </authorList>
    </citation>
    <scope>NUCLEOTIDE SEQUENCE</scope>
    <source>
        <strain evidence="3">BMA10</strain>
    </source>
</reference>
<accession>A0ABT8KVU4</accession>
<dbReference type="NCBIfam" id="NF033538">
    <property type="entry name" value="transpos_IS91"/>
    <property type="match status" value="1"/>
</dbReference>
<dbReference type="InterPro" id="IPR054832">
    <property type="entry name" value="transpos_IS91"/>
</dbReference>
<organism evidence="3 4">
    <name type="scientific">Splendidivirga corallicola</name>
    <dbReference type="NCBI Taxonomy" id="3051826"/>
    <lineage>
        <taxon>Bacteria</taxon>
        <taxon>Pseudomonadati</taxon>
        <taxon>Bacteroidota</taxon>
        <taxon>Cytophagia</taxon>
        <taxon>Cytophagales</taxon>
        <taxon>Splendidivirgaceae</taxon>
        <taxon>Splendidivirga</taxon>
    </lineage>
</organism>
<evidence type="ECO:0000313" key="3">
    <source>
        <dbReference type="EMBL" id="MDN5204894.1"/>
    </source>
</evidence>
<dbReference type="Proteomes" id="UP001172082">
    <property type="component" value="Unassembled WGS sequence"/>
</dbReference>
<dbReference type="PANTHER" id="PTHR37023">
    <property type="entry name" value="TRANSPOSASE"/>
    <property type="match status" value="1"/>
</dbReference>
<dbReference type="InterPro" id="IPR026889">
    <property type="entry name" value="Zn_Tnp"/>
</dbReference>
<dbReference type="EMBL" id="JAUJEA010000013">
    <property type="protein sequence ID" value="MDN5204894.1"/>
    <property type="molecule type" value="Genomic_DNA"/>
</dbReference>
<protein>
    <submittedName>
        <fullName evidence="3">IS91 family transposase</fullName>
    </submittedName>
</protein>
<evidence type="ECO:0000313" key="4">
    <source>
        <dbReference type="Proteomes" id="UP001172082"/>
    </source>
</evidence>
<comment type="caution">
    <text evidence="3">The sequence shown here is derived from an EMBL/GenBank/DDBJ whole genome shotgun (WGS) entry which is preliminary data.</text>
</comment>
<feature type="domain" description="Transposase zinc-binding" evidence="2">
    <location>
        <begin position="23"/>
        <end position="100"/>
    </location>
</feature>
<dbReference type="InterPro" id="IPR007069">
    <property type="entry name" value="Transposase_32"/>
</dbReference>
<sequence length="373" mass="43147">MKRAAEVGDLIRQHIDEIPEIVPNTWKRRTMYALARCRTAAMGGHIDQCDHPDCKKVHISYNSCRNRHCPKCQGHLREQWINAREADLLNVKYFHVVFTLPHHLNDLALERPELIYGLLFKTTWILIKDFGYNPKLLGAKMGMIAVLHSWGQNLSLHPHLHCIVPAGGITKSGKWKATRAKGKYLFPIKEMKKVFRARFVTALRKEVALDKNLSEKLFQKHWVIYCEQPFYGPKQVIEYMGRYTHKIAISNTRIICAYDGQVTFRAKDYRHKGKRVILKLPEEEFIRRYSLHVLPKGFTRIRHYGMLSSTSKKACKLIIDEQLGALVLPGIEKKEAHRICPCCKTGALVTISVFDERGPPTQWRSLLKTKISK</sequence>
<dbReference type="Pfam" id="PF14319">
    <property type="entry name" value="Zn_Tnp_IS91"/>
    <property type="match status" value="1"/>
</dbReference>
<gene>
    <name evidence="3" type="ORF">QQ008_26115</name>
</gene>
<proteinExistence type="predicted"/>
<evidence type="ECO:0000259" key="1">
    <source>
        <dbReference type="Pfam" id="PF04986"/>
    </source>
</evidence>
<dbReference type="PANTHER" id="PTHR37023:SF1">
    <property type="entry name" value="ISSOD25 TRANSPOSASE TNPA_ISSOD25"/>
    <property type="match status" value="1"/>
</dbReference>
<dbReference type="RefSeq" id="WP_346754914.1">
    <property type="nucleotide sequence ID" value="NZ_JAUJEA010000013.1"/>
</dbReference>
<keyword evidence="4" id="KW-1185">Reference proteome</keyword>
<dbReference type="Pfam" id="PF04986">
    <property type="entry name" value="Y2_Tnp"/>
    <property type="match status" value="1"/>
</dbReference>
<name>A0ABT8KVU4_9BACT</name>
<evidence type="ECO:0000259" key="2">
    <source>
        <dbReference type="Pfam" id="PF14319"/>
    </source>
</evidence>